<name>A0A3M6TU48_POCDA</name>
<feature type="region of interest" description="Disordered" evidence="1">
    <location>
        <begin position="62"/>
        <end position="89"/>
    </location>
</feature>
<dbReference type="AlphaFoldDB" id="A0A3M6TU48"/>
<feature type="compositionally biased region" description="Low complexity" evidence="1">
    <location>
        <begin position="77"/>
        <end position="89"/>
    </location>
</feature>
<dbReference type="EMBL" id="RCHS01002924">
    <property type="protein sequence ID" value="RMX44933.1"/>
    <property type="molecule type" value="Genomic_DNA"/>
</dbReference>
<sequence length="89" mass="10407">MLPAGYLSRAFMKDWELTRAEQVVDRIHTNHFVSVPDHQLNETQREKFRLKNTTLDGFPDTKDDFPAVIHPSRSRRASSTSVSRRYNMT</sequence>
<evidence type="ECO:0000313" key="2">
    <source>
        <dbReference type="EMBL" id="RMX44933.1"/>
    </source>
</evidence>
<organism evidence="2 3">
    <name type="scientific">Pocillopora damicornis</name>
    <name type="common">Cauliflower coral</name>
    <name type="synonym">Millepora damicornis</name>
    <dbReference type="NCBI Taxonomy" id="46731"/>
    <lineage>
        <taxon>Eukaryota</taxon>
        <taxon>Metazoa</taxon>
        <taxon>Cnidaria</taxon>
        <taxon>Anthozoa</taxon>
        <taxon>Hexacorallia</taxon>
        <taxon>Scleractinia</taxon>
        <taxon>Astrocoeniina</taxon>
        <taxon>Pocilloporidae</taxon>
        <taxon>Pocillopora</taxon>
    </lineage>
</organism>
<gene>
    <name evidence="2" type="ORF">pdam_00025920</name>
</gene>
<proteinExistence type="predicted"/>
<evidence type="ECO:0000313" key="3">
    <source>
        <dbReference type="Proteomes" id="UP000275408"/>
    </source>
</evidence>
<dbReference type="Proteomes" id="UP000275408">
    <property type="component" value="Unassembled WGS sequence"/>
</dbReference>
<comment type="caution">
    <text evidence="2">The sequence shown here is derived from an EMBL/GenBank/DDBJ whole genome shotgun (WGS) entry which is preliminary data.</text>
</comment>
<evidence type="ECO:0000256" key="1">
    <source>
        <dbReference type="SAM" id="MobiDB-lite"/>
    </source>
</evidence>
<protein>
    <submittedName>
        <fullName evidence="2">Uncharacterized protein</fullName>
    </submittedName>
</protein>
<accession>A0A3M6TU48</accession>
<keyword evidence="3" id="KW-1185">Reference proteome</keyword>
<reference evidence="2 3" key="1">
    <citation type="journal article" date="2018" name="Sci. Rep.">
        <title>Comparative analysis of the Pocillopora damicornis genome highlights role of immune system in coral evolution.</title>
        <authorList>
            <person name="Cunning R."/>
            <person name="Bay R.A."/>
            <person name="Gillette P."/>
            <person name="Baker A.C."/>
            <person name="Traylor-Knowles N."/>
        </authorList>
    </citation>
    <scope>NUCLEOTIDE SEQUENCE [LARGE SCALE GENOMIC DNA]</scope>
    <source>
        <strain evidence="2">RSMAS</strain>
        <tissue evidence="2">Whole animal</tissue>
    </source>
</reference>